<proteinExistence type="predicted"/>
<dbReference type="EMBL" id="MU004181">
    <property type="protein sequence ID" value="KAF2501976.1"/>
    <property type="molecule type" value="Genomic_DNA"/>
</dbReference>
<keyword evidence="3" id="KW-1185">Reference proteome</keyword>
<reference evidence="2" key="1">
    <citation type="journal article" date="2020" name="Stud. Mycol.">
        <title>101 Dothideomycetes genomes: a test case for predicting lifestyles and emergence of pathogens.</title>
        <authorList>
            <person name="Haridas S."/>
            <person name="Albert R."/>
            <person name="Binder M."/>
            <person name="Bloem J."/>
            <person name="Labutti K."/>
            <person name="Salamov A."/>
            <person name="Andreopoulos B."/>
            <person name="Baker S."/>
            <person name="Barry K."/>
            <person name="Bills G."/>
            <person name="Bluhm B."/>
            <person name="Cannon C."/>
            <person name="Castanera R."/>
            <person name="Culley D."/>
            <person name="Daum C."/>
            <person name="Ezra D."/>
            <person name="Gonzalez J."/>
            <person name="Henrissat B."/>
            <person name="Kuo A."/>
            <person name="Liang C."/>
            <person name="Lipzen A."/>
            <person name="Lutzoni F."/>
            <person name="Magnuson J."/>
            <person name="Mondo S."/>
            <person name="Nolan M."/>
            <person name="Ohm R."/>
            <person name="Pangilinan J."/>
            <person name="Park H.-J."/>
            <person name="Ramirez L."/>
            <person name="Alfaro M."/>
            <person name="Sun H."/>
            <person name="Tritt A."/>
            <person name="Yoshinaga Y."/>
            <person name="Zwiers L.-H."/>
            <person name="Turgeon B."/>
            <person name="Goodwin S."/>
            <person name="Spatafora J."/>
            <person name="Crous P."/>
            <person name="Grigoriev I."/>
        </authorList>
    </citation>
    <scope>NUCLEOTIDE SEQUENCE</scope>
    <source>
        <strain evidence="2">CBS 269.34</strain>
    </source>
</reference>
<feature type="region of interest" description="Disordered" evidence="1">
    <location>
        <begin position="41"/>
        <end position="108"/>
    </location>
</feature>
<evidence type="ECO:0000256" key="1">
    <source>
        <dbReference type="SAM" id="MobiDB-lite"/>
    </source>
</evidence>
<evidence type="ECO:0000313" key="2">
    <source>
        <dbReference type="EMBL" id="KAF2501976.1"/>
    </source>
</evidence>
<name>A0A6A6RC82_9PEZI</name>
<sequence>MNLLTFRQLKHEHIKRFETPFTNAEASSQSPQLTTMVSKSCLPTLPSLRPTPDNITQSRDGRNDPCRASSESISKSRKRTTRASASTAAPTPYAPSCSPSTGAATPHAQSSRLHLGMLALGSLGIKTRRRCDEVRDPGRHGLGVESDAAGLAVSYGVYTDVRFMTLPGWSRYRESHRRSRRRWQGGTPCSRRNWSGGGGKSGRFRSSNTRTGRTLS</sequence>
<feature type="region of interest" description="Disordered" evidence="1">
    <location>
        <begin position="175"/>
        <end position="216"/>
    </location>
</feature>
<feature type="compositionally biased region" description="Low complexity" evidence="1">
    <location>
        <begin position="82"/>
        <end position="100"/>
    </location>
</feature>
<dbReference type="Proteomes" id="UP000799750">
    <property type="component" value="Unassembled WGS sequence"/>
</dbReference>
<accession>A0A6A6RC82</accession>
<organism evidence="2 3">
    <name type="scientific">Lophium mytilinum</name>
    <dbReference type="NCBI Taxonomy" id="390894"/>
    <lineage>
        <taxon>Eukaryota</taxon>
        <taxon>Fungi</taxon>
        <taxon>Dikarya</taxon>
        <taxon>Ascomycota</taxon>
        <taxon>Pezizomycotina</taxon>
        <taxon>Dothideomycetes</taxon>
        <taxon>Pleosporomycetidae</taxon>
        <taxon>Mytilinidiales</taxon>
        <taxon>Mytilinidiaceae</taxon>
        <taxon>Lophium</taxon>
    </lineage>
</organism>
<protein>
    <submittedName>
        <fullName evidence="2">Uncharacterized protein</fullName>
    </submittedName>
</protein>
<evidence type="ECO:0000313" key="3">
    <source>
        <dbReference type="Proteomes" id="UP000799750"/>
    </source>
</evidence>
<gene>
    <name evidence="2" type="ORF">BU16DRAFT_554035</name>
</gene>
<dbReference type="AlphaFoldDB" id="A0A6A6RC82"/>